<keyword evidence="3" id="KW-1185">Reference proteome</keyword>
<evidence type="ECO:0000256" key="1">
    <source>
        <dbReference type="SAM" id="MobiDB-lite"/>
    </source>
</evidence>
<organism evidence="3 4">
    <name type="scientific">Trichobilharzia regenti</name>
    <name type="common">Nasal bird schistosome</name>
    <dbReference type="NCBI Taxonomy" id="157069"/>
    <lineage>
        <taxon>Eukaryota</taxon>
        <taxon>Metazoa</taxon>
        <taxon>Spiralia</taxon>
        <taxon>Lophotrochozoa</taxon>
        <taxon>Platyhelminthes</taxon>
        <taxon>Trematoda</taxon>
        <taxon>Digenea</taxon>
        <taxon>Strigeidida</taxon>
        <taxon>Schistosomatoidea</taxon>
        <taxon>Schistosomatidae</taxon>
        <taxon>Trichobilharzia</taxon>
    </lineage>
</organism>
<protein>
    <submittedName>
        <fullName evidence="4">Uncharacterized protein</fullName>
    </submittedName>
</protein>
<feature type="compositionally biased region" description="Basic residues" evidence="1">
    <location>
        <begin position="97"/>
        <end position="108"/>
    </location>
</feature>
<proteinExistence type="predicted"/>
<reference evidence="4" key="2">
    <citation type="submission" date="2023-11" db="UniProtKB">
        <authorList>
            <consortium name="WormBaseParasite"/>
        </authorList>
    </citation>
    <scope>IDENTIFICATION</scope>
</reference>
<feature type="compositionally biased region" description="Basic and acidic residues" evidence="1">
    <location>
        <begin position="73"/>
        <end position="96"/>
    </location>
</feature>
<reference evidence="3" key="1">
    <citation type="submission" date="2022-06" db="EMBL/GenBank/DDBJ databases">
        <authorList>
            <person name="Berger JAMES D."/>
            <person name="Berger JAMES D."/>
        </authorList>
    </citation>
    <scope>NUCLEOTIDE SEQUENCE [LARGE SCALE GENOMIC DNA]</scope>
</reference>
<evidence type="ECO:0000256" key="2">
    <source>
        <dbReference type="SAM" id="SignalP"/>
    </source>
</evidence>
<feature type="region of interest" description="Disordered" evidence="1">
    <location>
        <begin position="73"/>
        <end position="108"/>
    </location>
</feature>
<feature type="chain" id="PRO_5041731330" evidence="2">
    <location>
        <begin position="20"/>
        <end position="108"/>
    </location>
</feature>
<evidence type="ECO:0000313" key="4">
    <source>
        <dbReference type="WBParaSite" id="TREG1_93020.1"/>
    </source>
</evidence>
<evidence type="ECO:0000313" key="3">
    <source>
        <dbReference type="Proteomes" id="UP000050795"/>
    </source>
</evidence>
<name>A0AA85KIS1_TRIRE</name>
<dbReference type="AlphaFoldDB" id="A0AA85KIS1"/>
<sequence>MLKSIIFLFVVVSSELSSAKQIDVIKLPFVINSRGEMILTDVTEKFSLDDKLMLTHKDQFCLTKLDFSRPNAKEAADKKGFRTMTEDCKELPEPAKKGKQAQKGSKKA</sequence>
<dbReference type="WBParaSite" id="TREG1_93020.1">
    <property type="protein sequence ID" value="TREG1_93020.1"/>
    <property type="gene ID" value="TREG1_93020"/>
</dbReference>
<accession>A0AA85KIS1</accession>
<dbReference type="Proteomes" id="UP000050795">
    <property type="component" value="Unassembled WGS sequence"/>
</dbReference>
<feature type="signal peptide" evidence="2">
    <location>
        <begin position="1"/>
        <end position="19"/>
    </location>
</feature>
<keyword evidence="2" id="KW-0732">Signal</keyword>